<dbReference type="EMBL" id="JACRUN010000003">
    <property type="protein sequence ID" value="MBC5834551.1"/>
    <property type="molecule type" value="Genomic_DNA"/>
</dbReference>
<dbReference type="SUPFAM" id="SSF49899">
    <property type="entry name" value="Concanavalin A-like lectins/glucanases"/>
    <property type="match status" value="1"/>
</dbReference>
<feature type="domain" description="Glycine-rich" evidence="4">
    <location>
        <begin position="56"/>
        <end position="237"/>
    </location>
</feature>
<feature type="compositionally biased region" description="Low complexity" evidence="1">
    <location>
        <begin position="194"/>
        <end position="205"/>
    </location>
</feature>
<keyword evidence="6" id="KW-1185">Reference proteome</keyword>
<dbReference type="Proteomes" id="UP000605990">
    <property type="component" value="Unassembled WGS sequence"/>
</dbReference>
<feature type="region of interest" description="Disordered" evidence="1">
    <location>
        <begin position="146"/>
        <end position="169"/>
    </location>
</feature>
<evidence type="ECO:0000259" key="4">
    <source>
        <dbReference type="Pfam" id="PF21722"/>
    </source>
</evidence>
<dbReference type="InterPro" id="IPR049304">
    <property type="entry name" value="Gly_rich_dom"/>
</dbReference>
<dbReference type="Pfam" id="PF21722">
    <property type="entry name" value="Gly_rich_2"/>
    <property type="match status" value="1"/>
</dbReference>
<evidence type="ECO:0000259" key="3">
    <source>
        <dbReference type="Pfam" id="PF20009"/>
    </source>
</evidence>
<dbReference type="InterPro" id="IPR013320">
    <property type="entry name" value="ConA-like_dom_sf"/>
</dbReference>
<feature type="domain" description="Ig-like" evidence="2">
    <location>
        <begin position="817"/>
        <end position="903"/>
    </location>
</feature>
<evidence type="ECO:0000313" key="5">
    <source>
        <dbReference type="EMBL" id="MBC5834551.1"/>
    </source>
</evidence>
<dbReference type="RefSeq" id="WP_166127038.1">
    <property type="nucleotide sequence ID" value="NZ_JAANOQ010000004.1"/>
</dbReference>
<feature type="region of interest" description="Disordered" evidence="1">
    <location>
        <begin position="186"/>
        <end position="207"/>
    </location>
</feature>
<comment type="caution">
    <text evidence="5">The sequence shown here is derived from an EMBL/GenBank/DDBJ whole genome shotgun (WGS) entry which is preliminary data.</text>
</comment>
<dbReference type="InterPro" id="IPR044023">
    <property type="entry name" value="Ig_7"/>
</dbReference>
<sequence length="1757" mass="185101">MEQNYNSGASTHSSVNVRCFSFLKSKIKLLFALFFIFLGFYDAFGQVTTDTYISGSGNFTVPCGVTSLTVTIWGAGGAGGAADNNPNGGSGGGSGGYSTAVLTVLPGDIIPYSVGLGGNGGTNSGGNGNPTTFGIMLANGGTGGGQNQGAIGTGGTASGGTTNTTGADGGLGTTALGAAGGNAPGGGGNGGAARTGASNNGNPGIIPGGGGGGALRISGGGGRTGGNGARGEIRVTYTMVIPANPGNPTSNSPQCNPPGVTLTRAGAPPAGVTWYWQTTALGTSTANSGATFVATTSGTYYLRAQHDSSGCWSTGSGSLAVTINVPPSITANPVNFSTNTGGIASFTVTASNTPTSYTWQVSTDGGGTWTTIVNGGVYSTATTATLNITGATLAMNNYQYHASATNACGTSAYSTTATLTVNNIVLVSGLGTNNVTCGNNTILRDHANLANYASGRNDWSALNVTSTAVVNINGTYDTENGFDAVWLYDGVGIGGTQLAVYTGTGTINYTGNPGQTITVRFTSDGTGVRSGFDLNVTYTGNCNIPCVAPTAQPTALNLSPSATVISGSFTHASPLPDNYLVVISTNPAAPTPVNGTTYAIGGTVGAGYTVVDNDSNNSFSASGLTPSTTYYFYIFSFNRLCIGGPLYRTVSPLIGNTTTLATDPYCFPTYGATTTRYIENVFTVGNITNLNNMGTGRSASGYGDFTASTPVTQIPGGGVAIEYLLRVSRQFVEMWVDWNNDGVFTDAAPELVYNTGGTQTIEGTGGFVVPGATAPGTYRIRMRTRENSGTITPCAGAYAAGETEDYRLVVVADCAAKPTFVHDGERCDDGIVALGAEGTAGVTLFRFYDSLFGGTLIGSQAAVPGITYWNTPFLSATTKYYVTAWNGTCESWYRTEVIATINPTTNITVTPSVPEVCGENNIVTITAGGDEIIDYLVNENFEGGLGTLSLFNVAADANTQWTARTSPYVPTGTVWKPAITSSAIGNGFVLANSDFSVPNPKDTQLRTAVLDATAYSDLTLDFRHHFSYYPGEPVQFGYVDISTNGGGAWTTLQTYTSNQGYAGEFSNSIIDLSAYAGMNNLMVRFRFYLAGGSAWANGWAIDDVKVYGNRPLNTTFTWTGGTVAAYIDAACTIPYAAQNVTTVYVKPTPAQLASTSWSFTANATLGNGCPISELITITNKTKLWKGTVSTDWNQPNNWEPAGVPDANTCVIIYDGPNDSRIVGAFYNAFAKYVIIRANGDLLVNTNNTLTITDNLNVEAGGVATFDSGSSLLQTNNIANIGNITYRRTANIRRQDYVYWSSPVSGFSNSAISPGTPLGFQYKWSPTTGGTNNFGNWTAANETMIDGKGYIVRGPSAFSTTVLTNFTTSFVGVPNNGNITVPISRGTYDGVNYSTGVSSTPGTKDDDNWNLVGNPYPSAINAIDFLTLNTNITGFVNIWTHGTLPSTAISDPFYNDYAYNYTPSDYISYNSTGNSSGPGVFNGLINAGQGFFVSMLHTTAATTENLTFNNTLRSNTYNNNVFYKTSDNKGTNSNELERHHIWFDIVTPTGTNVRTMLGYAENATNGKDRLFDAFCNEKLSLNIFSLIDEDLMIIQGRKLPFDPNDKVRIGISTPQDGLYKIALSAVDGLFLDKNQNIYLEDKLLNTLYNLKEAPYAFIANKGYVKDRFVLRFAKDKNETITELTNQLIVYDNEKLTVQSGKLKIKNIQVFDIQGKQIFEKTNVNNPVYEINNLTRTNSLVIVKITLEDNTEEVRKVIY</sequence>
<evidence type="ECO:0000313" key="6">
    <source>
        <dbReference type="Proteomes" id="UP000605990"/>
    </source>
</evidence>
<dbReference type="Gene3D" id="2.60.120.260">
    <property type="entry name" value="Galactose-binding domain-like"/>
    <property type="match status" value="1"/>
</dbReference>
<dbReference type="NCBIfam" id="NF033708">
    <property type="entry name" value="T9SS_Cterm_ChiA"/>
    <property type="match status" value="1"/>
</dbReference>
<gene>
    <name evidence="5" type="ORF">H8R27_06590</name>
</gene>
<protein>
    <submittedName>
        <fullName evidence="5">T9SS sorting signal type C domain-containing protein</fullName>
    </submittedName>
</protein>
<dbReference type="Pfam" id="PF19081">
    <property type="entry name" value="Ig_7"/>
    <property type="match status" value="1"/>
</dbReference>
<dbReference type="SUPFAM" id="SSF49854">
    <property type="entry name" value="Spermadhesin, CUB domain"/>
    <property type="match status" value="1"/>
</dbReference>
<dbReference type="Pfam" id="PF20009">
    <property type="entry name" value="GEVED"/>
    <property type="match status" value="1"/>
</dbReference>
<name>A0ABR7IXP8_9FLAO</name>
<feature type="compositionally biased region" description="Gly residues" evidence="1">
    <location>
        <begin position="146"/>
        <end position="158"/>
    </location>
</feature>
<evidence type="ECO:0000256" key="1">
    <source>
        <dbReference type="SAM" id="MobiDB-lite"/>
    </source>
</evidence>
<evidence type="ECO:0000259" key="2">
    <source>
        <dbReference type="Pfam" id="PF19081"/>
    </source>
</evidence>
<feature type="domain" description="GEVED" evidence="3">
    <location>
        <begin position="732"/>
        <end position="808"/>
    </location>
</feature>
<proteinExistence type="predicted"/>
<reference evidence="5 6" key="1">
    <citation type="submission" date="2020-08" db="EMBL/GenBank/DDBJ databases">
        <title>Description of novel Flavobacterium F-408 isolate.</title>
        <authorList>
            <person name="Saticioglu I.B."/>
            <person name="Duman M."/>
            <person name="Altun S."/>
        </authorList>
    </citation>
    <scope>NUCLEOTIDE SEQUENCE [LARGE SCALE GENOMIC DNA]</scope>
    <source>
        <strain evidence="5 6">F-408</strain>
    </source>
</reference>
<dbReference type="SUPFAM" id="SSF48726">
    <property type="entry name" value="Immunoglobulin"/>
    <property type="match status" value="1"/>
</dbReference>
<organism evidence="5 6">
    <name type="scientific">Flavobacterium bernardetii</name>
    <dbReference type="NCBI Taxonomy" id="2813823"/>
    <lineage>
        <taxon>Bacteria</taxon>
        <taxon>Pseudomonadati</taxon>
        <taxon>Bacteroidota</taxon>
        <taxon>Flavobacteriia</taxon>
        <taxon>Flavobacteriales</taxon>
        <taxon>Flavobacteriaceae</taxon>
        <taxon>Flavobacterium</taxon>
    </lineage>
</organism>
<dbReference type="InterPro" id="IPR035914">
    <property type="entry name" value="Sperma_CUB_dom_sf"/>
</dbReference>
<dbReference type="InterPro" id="IPR036179">
    <property type="entry name" value="Ig-like_dom_sf"/>
</dbReference>
<accession>A0ABR7IXP8</accession>
<dbReference type="InterPro" id="IPR045474">
    <property type="entry name" value="GEVED"/>
</dbReference>